<dbReference type="Proteomes" id="UP000248014">
    <property type="component" value="Unassembled WGS sequence"/>
</dbReference>
<dbReference type="InterPro" id="IPR016181">
    <property type="entry name" value="Acyl_CoA_acyltransferase"/>
</dbReference>
<comment type="caution">
    <text evidence="2">The sequence shown here is derived from an EMBL/GenBank/DDBJ whole genome shotgun (WGS) entry which is preliminary data.</text>
</comment>
<dbReference type="InterPro" id="IPR017469">
    <property type="entry name" value="PEP-CTERM_FemAB-rel"/>
</dbReference>
<dbReference type="Gene3D" id="3.40.630.30">
    <property type="match status" value="1"/>
</dbReference>
<sequence length="364" mass="39616">MLHFAPPRIAAPQVRVLNPADLQERERLCAWIEAHPQATAFHRLAWGEAVAAATGHDLLVLVAEAADGVMTGYLPLHAVHSPLFGRAMVSAGFAVDGGIIADDGASAQALADAAWQQCERYSTPTLELRGGMLPQDPGWTIKSSAHAGFAADLVADGADADRKQLEWIPRKQRAEVRKGLAREMTVRTGTSALDRQQHYAVYAESVRNLGTPVFPRALFEAVLDAFGEDADILTVLDDGVPVASVMSLYHRGTVMPYWGGGVWAARGLRANDVMYYALMNHARRRGCTRFDFGRSKVDSGAFAFKKNWGFEPAPLSYAVRNADGQPPRDVNPLSPKYRAQIALWQRLPLAVANRLGPWIAKGLG</sequence>
<evidence type="ECO:0000259" key="1">
    <source>
        <dbReference type="Pfam" id="PF13480"/>
    </source>
</evidence>
<dbReference type="InterPro" id="IPR050644">
    <property type="entry name" value="PG_Glycine_Bridge_Synth"/>
</dbReference>
<gene>
    <name evidence="2" type="ORF">C7451_102138</name>
</gene>
<dbReference type="NCBIfam" id="TIGR03019">
    <property type="entry name" value="pepcterm_femAB"/>
    <property type="match status" value="1"/>
</dbReference>
<dbReference type="OrthoDB" id="9773932at2"/>
<name>A0A2V3V9Y7_9SPHN</name>
<dbReference type="SUPFAM" id="SSF55729">
    <property type="entry name" value="Acyl-CoA N-acyltransferases (Nat)"/>
    <property type="match status" value="1"/>
</dbReference>
<dbReference type="PANTHER" id="PTHR36174">
    <property type="entry name" value="LIPID II:GLYCINE GLYCYLTRANSFERASE"/>
    <property type="match status" value="1"/>
</dbReference>
<organism evidence="2 3">
    <name type="scientific">Blastomonas natatoria</name>
    <dbReference type="NCBI Taxonomy" id="34015"/>
    <lineage>
        <taxon>Bacteria</taxon>
        <taxon>Pseudomonadati</taxon>
        <taxon>Pseudomonadota</taxon>
        <taxon>Alphaproteobacteria</taxon>
        <taxon>Sphingomonadales</taxon>
        <taxon>Sphingomonadaceae</taxon>
        <taxon>Blastomonas</taxon>
    </lineage>
</organism>
<keyword evidence="3" id="KW-1185">Reference proteome</keyword>
<dbReference type="AlphaFoldDB" id="A0A2V3V9Y7"/>
<dbReference type="InterPro" id="IPR038740">
    <property type="entry name" value="BioF2-like_GNAT_dom"/>
</dbReference>
<accession>A0A2V3V9Y7</accession>
<dbReference type="PANTHER" id="PTHR36174:SF1">
    <property type="entry name" value="LIPID II:GLYCINE GLYCYLTRANSFERASE"/>
    <property type="match status" value="1"/>
</dbReference>
<proteinExistence type="predicted"/>
<protein>
    <submittedName>
        <fullName evidence="2">FemAB-related protein (PEP-CTERM system-associated)</fullName>
    </submittedName>
</protein>
<feature type="domain" description="BioF2-like acetyltransferase" evidence="1">
    <location>
        <begin position="173"/>
        <end position="306"/>
    </location>
</feature>
<evidence type="ECO:0000313" key="3">
    <source>
        <dbReference type="Proteomes" id="UP000248014"/>
    </source>
</evidence>
<reference evidence="2 3" key="1">
    <citation type="submission" date="2018-05" db="EMBL/GenBank/DDBJ databases">
        <title>Genomic Encyclopedia of Type Strains, Phase IV (KMG-IV): sequencing the most valuable type-strain genomes for metagenomic binning, comparative biology and taxonomic classification.</title>
        <authorList>
            <person name="Goeker M."/>
        </authorList>
    </citation>
    <scope>NUCLEOTIDE SEQUENCE [LARGE SCALE GENOMIC DNA]</scope>
    <source>
        <strain evidence="2 3">DSM 3183</strain>
    </source>
</reference>
<dbReference type="EMBL" id="QJJM01000002">
    <property type="protein sequence ID" value="PXW78467.1"/>
    <property type="molecule type" value="Genomic_DNA"/>
</dbReference>
<dbReference type="Pfam" id="PF13480">
    <property type="entry name" value="Acetyltransf_6"/>
    <property type="match status" value="1"/>
</dbReference>
<dbReference type="RefSeq" id="WP_110297562.1">
    <property type="nucleotide sequence ID" value="NZ_QJJM01000002.1"/>
</dbReference>
<evidence type="ECO:0000313" key="2">
    <source>
        <dbReference type="EMBL" id="PXW78467.1"/>
    </source>
</evidence>